<dbReference type="Pfam" id="PF11790">
    <property type="entry name" value="Glyco_hydro_cc"/>
    <property type="match status" value="1"/>
</dbReference>
<organism evidence="3 4">
    <name type="scientific">Plenodomus tracheiphilus IPT5</name>
    <dbReference type="NCBI Taxonomy" id="1408161"/>
    <lineage>
        <taxon>Eukaryota</taxon>
        <taxon>Fungi</taxon>
        <taxon>Dikarya</taxon>
        <taxon>Ascomycota</taxon>
        <taxon>Pezizomycotina</taxon>
        <taxon>Dothideomycetes</taxon>
        <taxon>Pleosporomycetidae</taxon>
        <taxon>Pleosporales</taxon>
        <taxon>Pleosporineae</taxon>
        <taxon>Leptosphaeriaceae</taxon>
        <taxon>Plenodomus</taxon>
    </lineage>
</organism>
<dbReference type="InterPro" id="IPR053183">
    <property type="entry name" value="ASL1"/>
</dbReference>
<keyword evidence="3" id="KW-0378">Hydrolase</keyword>
<dbReference type="EMBL" id="MU006326">
    <property type="protein sequence ID" value="KAF2847357.1"/>
    <property type="molecule type" value="Genomic_DNA"/>
</dbReference>
<dbReference type="SUPFAM" id="SSF51445">
    <property type="entry name" value="(Trans)glycosidases"/>
    <property type="match status" value="1"/>
</dbReference>
<evidence type="ECO:0000313" key="4">
    <source>
        <dbReference type="Proteomes" id="UP000799423"/>
    </source>
</evidence>
<dbReference type="InterPro" id="IPR024655">
    <property type="entry name" value="Asl1_glyco_hydro_catalytic"/>
</dbReference>
<evidence type="ECO:0000313" key="3">
    <source>
        <dbReference type="EMBL" id="KAF2847357.1"/>
    </source>
</evidence>
<dbReference type="PANTHER" id="PTHR34154">
    <property type="entry name" value="ALKALI-SENSITIVE LINKAGE PROTEIN 1"/>
    <property type="match status" value="1"/>
</dbReference>
<evidence type="ECO:0000259" key="2">
    <source>
        <dbReference type="Pfam" id="PF11790"/>
    </source>
</evidence>
<dbReference type="Gene3D" id="3.20.20.80">
    <property type="entry name" value="Glycosidases"/>
    <property type="match status" value="1"/>
</dbReference>
<feature type="domain" description="Asl1-like glycosyl hydrolase catalytic" evidence="2">
    <location>
        <begin position="53"/>
        <end position="273"/>
    </location>
</feature>
<dbReference type="PANTHER" id="PTHR34154:SF3">
    <property type="entry name" value="ALKALI-SENSITIVE LINKAGE PROTEIN 1"/>
    <property type="match status" value="1"/>
</dbReference>
<name>A0A6A7AYA4_9PLEO</name>
<gene>
    <name evidence="3" type="ORF">T440DRAFT_195091</name>
</gene>
<proteinExistence type="predicted"/>
<sequence length="291" mass="32403">MSKRAPPPPTKPPHLTSPATTPSNPPHTSPHPSPKRGLGWPWDYPGSHFTLYTTDSSSPSPISWLFNWELWVPPGLPPSMEWVPTIRTAAQIPDLVPFLTDITSNQNIKISHLLGFNEPEIPSQANLSVDEAVRLWRQHVLPAKSRFGVRLGSPGMSSDMSLSTPWLDAFFAQLGEDHGVDFLVLHWYGTSFAAMRRFLQDMQERYRLPVWLNEFACTDMGGAGVGEEGVRGFMREAVRWLEGCAWVERYAWFGNGQGGTVGEWVGKENGFCEGVGEGEKLTGVGRLYLQL</sequence>
<dbReference type="GO" id="GO:0016787">
    <property type="term" value="F:hydrolase activity"/>
    <property type="evidence" value="ECO:0007669"/>
    <property type="project" value="UniProtKB-KW"/>
</dbReference>
<dbReference type="OrthoDB" id="43654at2759"/>
<dbReference type="GO" id="GO:0009277">
    <property type="term" value="C:fungal-type cell wall"/>
    <property type="evidence" value="ECO:0007669"/>
    <property type="project" value="TreeGrafter"/>
</dbReference>
<reference evidence="3" key="1">
    <citation type="submission" date="2020-01" db="EMBL/GenBank/DDBJ databases">
        <authorList>
            <consortium name="DOE Joint Genome Institute"/>
            <person name="Haridas S."/>
            <person name="Albert R."/>
            <person name="Binder M."/>
            <person name="Bloem J."/>
            <person name="Labutti K."/>
            <person name="Salamov A."/>
            <person name="Andreopoulos B."/>
            <person name="Baker S.E."/>
            <person name="Barry K."/>
            <person name="Bills G."/>
            <person name="Bluhm B.H."/>
            <person name="Cannon C."/>
            <person name="Castanera R."/>
            <person name="Culley D.E."/>
            <person name="Daum C."/>
            <person name="Ezra D."/>
            <person name="Gonzalez J.B."/>
            <person name="Henrissat B."/>
            <person name="Kuo A."/>
            <person name="Liang C."/>
            <person name="Lipzen A."/>
            <person name="Lutzoni F."/>
            <person name="Magnuson J."/>
            <person name="Mondo S."/>
            <person name="Nolan M."/>
            <person name="Ohm R."/>
            <person name="Pangilinan J."/>
            <person name="Park H.-J."/>
            <person name="Ramirez L."/>
            <person name="Alfaro M."/>
            <person name="Sun H."/>
            <person name="Tritt A."/>
            <person name="Yoshinaga Y."/>
            <person name="Zwiers L.-H."/>
            <person name="Turgeon B.G."/>
            <person name="Goodwin S.B."/>
            <person name="Spatafora J.W."/>
            <person name="Crous P.W."/>
            <person name="Grigoriev I.V."/>
        </authorList>
    </citation>
    <scope>NUCLEOTIDE SEQUENCE</scope>
    <source>
        <strain evidence="3">IPT5</strain>
    </source>
</reference>
<feature type="region of interest" description="Disordered" evidence="1">
    <location>
        <begin position="1"/>
        <end position="37"/>
    </location>
</feature>
<keyword evidence="4" id="KW-1185">Reference proteome</keyword>
<dbReference type="GO" id="GO:0071966">
    <property type="term" value="P:fungal-type cell wall polysaccharide metabolic process"/>
    <property type="evidence" value="ECO:0007669"/>
    <property type="project" value="TreeGrafter"/>
</dbReference>
<dbReference type="AlphaFoldDB" id="A0A6A7AYA4"/>
<dbReference type="InterPro" id="IPR017853">
    <property type="entry name" value="GH"/>
</dbReference>
<feature type="compositionally biased region" description="Pro residues" evidence="1">
    <location>
        <begin position="1"/>
        <end position="12"/>
    </location>
</feature>
<dbReference type="Proteomes" id="UP000799423">
    <property type="component" value="Unassembled WGS sequence"/>
</dbReference>
<protein>
    <submittedName>
        <fullName evidence="3">Glycoside hydrolase family 128 protein</fullName>
    </submittedName>
</protein>
<evidence type="ECO:0000256" key="1">
    <source>
        <dbReference type="SAM" id="MobiDB-lite"/>
    </source>
</evidence>
<feature type="compositionally biased region" description="Pro residues" evidence="1">
    <location>
        <begin position="23"/>
        <end position="32"/>
    </location>
</feature>
<accession>A0A6A7AYA4</accession>